<feature type="region of interest" description="Disordered" evidence="1">
    <location>
        <begin position="1"/>
        <end position="54"/>
    </location>
</feature>
<evidence type="ECO:0000313" key="2">
    <source>
        <dbReference type="EMBL" id="EAY81529.1"/>
    </source>
</evidence>
<feature type="compositionally biased region" description="Low complexity" evidence="1">
    <location>
        <begin position="23"/>
        <end position="43"/>
    </location>
</feature>
<dbReference type="OMA" id="ISAHWVS"/>
<dbReference type="Gramene" id="BGIOSGA035552-TA">
    <property type="protein sequence ID" value="BGIOSGA035552-PA"/>
    <property type="gene ID" value="BGIOSGA035552"/>
</dbReference>
<name>A2ZFZ5_ORYSI</name>
<dbReference type="Proteomes" id="UP000007015">
    <property type="component" value="Chromosome 11"/>
</dbReference>
<reference evidence="2 3" key="1">
    <citation type="journal article" date="2005" name="PLoS Biol.">
        <title>The genomes of Oryza sativa: a history of duplications.</title>
        <authorList>
            <person name="Yu J."/>
            <person name="Wang J."/>
            <person name="Lin W."/>
            <person name="Li S."/>
            <person name="Li H."/>
            <person name="Zhou J."/>
            <person name="Ni P."/>
            <person name="Dong W."/>
            <person name="Hu S."/>
            <person name="Zeng C."/>
            <person name="Zhang J."/>
            <person name="Zhang Y."/>
            <person name="Li R."/>
            <person name="Xu Z."/>
            <person name="Li S."/>
            <person name="Li X."/>
            <person name="Zheng H."/>
            <person name="Cong L."/>
            <person name="Lin L."/>
            <person name="Yin J."/>
            <person name="Geng J."/>
            <person name="Li G."/>
            <person name="Shi J."/>
            <person name="Liu J."/>
            <person name="Lv H."/>
            <person name="Li J."/>
            <person name="Wang J."/>
            <person name="Deng Y."/>
            <person name="Ran L."/>
            <person name="Shi X."/>
            <person name="Wang X."/>
            <person name="Wu Q."/>
            <person name="Li C."/>
            <person name="Ren X."/>
            <person name="Wang J."/>
            <person name="Wang X."/>
            <person name="Li D."/>
            <person name="Liu D."/>
            <person name="Zhang X."/>
            <person name="Ji Z."/>
            <person name="Zhao W."/>
            <person name="Sun Y."/>
            <person name="Zhang Z."/>
            <person name="Bao J."/>
            <person name="Han Y."/>
            <person name="Dong L."/>
            <person name="Ji J."/>
            <person name="Chen P."/>
            <person name="Wu S."/>
            <person name="Liu J."/>
            <person name="Xiao Y."/>
            <person name="Bu D."/>
            <person name="Tan J."/>
            <person name="Yang L."/>
            <person name="Ye C."/>
            <person name="Zhang J."/>
            <person name="Xu J."/>
            <person name="Zhou Y."/>
            <person name="Yu Y."/>
            <person name="Zhang B."/>
            <person name="Zhuang S."/>
            <person name="Wei H."/>
            <person name="Liu B."/>
            <person name="Lei M."/>
            <person name="Yu H."/>
            <person name="Li Y."/>
            <person name="Xu H."/>
            <person name="Wei S."/>
            <person name="He X."/>
            <person name="Fang L."/>
            <person name="Zhang Z."/>
            <person name="Zhang Y."/>
            <person name="Huang X."/>
            <person name="Su Z."/>
            <person name="Tong W."/>
            <person name="Li J."/>
            <person name="Tong Z."/>
            <person name="Li S."/>
            <person name="Ye J."/>
            <person name="Wang L."/>
            <person name="Fang L."/>
            <person name="Lei T."/>
            <person name="Chen C."/>
            <person name="Chen H."/>
            <person name="Xu Z."/>
            <person name="Li H."/>
            <person name="Huang H."/>
            <person name="Zhang F."/>
            <person name="Xu H."/>
            <person name="Li N."/>
            <person name="Zhao C."/>
            <person name="Li S."/>
            <person name="Dong L."/>
            <person name="Huang Y."/>
            <person name="Li L."/>
            <person name="Xi Y."/>
            <person name="Qi Q."/>
            <person name="Li W."/>
            <person name="Zhang B."/>
            <person name="Hu W."/>
            <person name="Zhang Y."/>
            <person name="Tian X."/>
            <person name="Jiao Y."/>
            <person name="Liang X."/>
            <person name="Jin J."/>
            <person name="Gao L."/>
            <person name="Zheng W."/>
            <person name="Hao B."/>
            <person name="Liu S."/>
            <person name="Wang W."/>
            <person name="Yuan L."/>
            <person name="Cao M."/>
            <person name="McDermott J."/>
            <person name="Samudrala R."/>
            <person name="Wang J."/>
            <person name="Wong G.K."/>
            <person name="Yang H."/>
        </authorList>
    </citation>
    <scope>NUCLEOTIDE SEQUENCE [LARGE SCALE GENOMIC DNA]</scope>
    <source>
        <strain evidence="3">cv. 93-11</strain>
    </source>
</reference>
<proteinExistence type="predicted"/>
<accession>A2ZFZ5</accession>
<sequence length="182" mass="19272">MAAAAKPTLPSSASSGHGLAATSSSPGSSSPSAHWRRAASSPGTSPPPRRTEEAAVGGLVRELEGGAGGWTSFVIADAEDDRWLAECWGRGISAHWVSAAGSVKPEPLEMGGGRQDEGEVQWRAHWRGEWEELRSSGHGRKGEERSVTVELSTSHLYKGGQIPILERLFGSRGERGLVAEYT</sequence>
<evidence type="ECO:0000313" key="3">
    <source>
        <dbReference type="Proteomes" id="UP000007015"/>
    </source>
</evidence>
<dbReference type="AlphaFoldDB" id="A2ZFZ5"/>
<evidence type="ECO:0000256" key="1">
    <source>
        <dbReference type="SAM" id="MobiDB-lite"/>
    </source>
</evidence>
<keyword evidence="3" id="KW-1185">Reference proteome</keyword>
<gene>
    <name evidence="2" type="ORF">OsI_36701</name>
</gene>
<dbReference type="EMBL" id="CM000136">
    <property type="protein sequence ID" value="EAY81529.1"/>
    <property type="molecule type" value="Genomic_DNA"/>
</dbReference>
<dbReference type="HOGENOM" id="CLU_1484344_0_0_1"/>
<organism evidence="2 3">
    <name type="scientific">Oryza sativa subsp. indica</name>
    <name type="common">Rice</name>
    <dbReference type="NCBI Taxonomy" id="39946"/>
    <lineage>
        <taxon>Eukaryota</taxon>
        <taxon>Viridiplantae</taxon>
        <taxon>Streptophyta</taxon>
        <taxon>Embryophyta</taxon>
        <taxon>Tracheophyta</taxon>
        <taxon>Spermatophyta</taxon>
        <taxon>Magnoliopsida</taxon>
        <taxon>Liliopsida</taxon>
        <taxon>Poales</taxon>
        <taxon>Poaceae</taxon>
        <taxon>BOP clade</taxon>
        <taxon>Oryzoideae</taxon>
        <taxon>Oryzeae</taxon>
        <taxon>Oryzinae</taxon>
        <taxon>Oryza</taxon>
        <taxon>Oryza sativa</taxon>
    </lineage>
</organism>
<protein>
    <submittedName>
        <fullName evidence="2">Uncharacterized protein</fullName>
    </submittedName>
</protein>